<reference evidence="2 3" key="1">
    <citation type="submission" date="2016-02" db="EMBL/GenBank/DDBJ databases">
        <title>Genome sequence of Tissierella creatinophila DSM 6911.</title>
        <authorList>
            <person name="Poehlein A."/>
            <person name="Daniel R."/>
        </authorList>
    </citation>
    <scope>NUCLEOTIDE SEQUENCE [LARGE SCALE GENOMIC DNA]</scope>
    <source>
        <strain evidence="2 3">DSM 6911</strain>
    </source>
</reference>
<evidence type="ECO:0000313" key="2">
    <source>
        <dbReference type="EMBL" id="OLS02340.1"/>
    </source>
</evidence>
<evidence type="ECO:0008006" key="4">
    <source>
        <dbReference type="Google" id="ProtNLM"/>
    </source>
</evidence>
<gene>
    <name evidence="2" type="ORF">TICRE_17270</name>
</gene>
<keyword evidence="1" id="KW-0472">Membrane</keyword>
<protein>
    <recommendedName>
        <fullName evidence="4">Zn-finger containing protein</fullName>
    </recommendedName>
</protein>
<name>A0A1U7M508_TISCR</name>
<organism evidence="2 3">
    <name type="scientific">Tissierella creatinophila DSM 6911</name>
    <dbReference type="NCBI Taxonomy" id="1123403"/>
    <lineage>
        <taxon>Bacteria</taxon>
        <taxon>Bacillati</taxon>
        <taxon>Bacillota</taxon>
        <taxon>Tissierellia</taxon>
        <taxon>Tissierellales</taxon>
        <taxon>Tissierellaceae</taxon>
        <taxon>Tissierella</taxon>
    </lineage>
</organism>
<keyword evidence="1" id="KW-1133">Transmembrane helix</keyword>
<evidence type="ECO:0000256" key="1">
    <source>
        <dbReference type="SAM" id="Phobius"/>
    </source>
</evidence>
<dbReference type="RefSeq" id="WP_075727121.1">
    <property type="nucleotide sequence ID" value="NZ_LTDM01000032.1"/>
</dbReference>
<dbReference type="Proteomes" id="UP000186112">
    <property type="component" value="Unassembled WGS sequence"/>
</dbReference>
<dbReference type="AlphaFoldDB" id="A0A1U7M508"/>
<keyword evidence="3" id="KW-1185">Reference proteome</keyword>
<dbReference type="EMBL" id="LTDM01000032">
    <property type="protein sequence ID" value="OLS02340.1"/>
    <property type="molecule type" value="Genomic_DNA"/>
</dbReference>
<comment type="caution">
    <text evidence="2">The sequence shown here is derived from an EMBL/GenBank/DDBJ whole genome shotgun (WGS) entry which is preliminary data.</text>
</comment>
<evidence type="ECO:0000313" key="3">
    <source>
        <dbReference type="Proteomes" id="UP000186112"/>
    </source>
</evidence>
<feature type="transmembrane region" description="Helical" evidence="1">
    <location>
        <begin position="37"/>
        <end position="54"/>
    </location>
</feature>
<sequence length="128" mass="15281">MNWLRKFMYGRYGVDALSMTIIIFGFLISIFSPYFRPLSIISTLIFIYAYYRVLSKDINKRYRENQKFLKLIKPVTTRFKKFKTRSEGRKSYKYFKCKNCKQEIKVPKGKGKVRVTCPKCGEKTIKKS</sequence>
<accession>A0A1U7M508</accession>
<keyword evidence="1" id="KW-0812">Transmembrane</keyword>
<proteinExistence type="predicted"/>
<feature type="transmembrane region" description="Helical" evidence="1">
    <location>
        <begin position="12"/>
        <end position="31"/>
    </location>
</feature>
<dbReference type="OrthoDB" id="3174166at2"/>